<reference evidence="1" key="2">
    <citation type="submission" date="2023-01" db="EMBL/GenBank/DDBJ databases">
        <authorList>
            <person name="Petersen C."/>
        </authorList>
    </citation>
    <scope>NUCLEOTIDE SEQUENCE</scope>
    <source>
        <strain evidence="1">IBT 17514</strain>
    </source>
</reference>
<dbReference type="PANTHER" id="PTHR21310">
    <property type="entry name" value="AMINOGLYCOSIDE PHOSPHOTRANSFERASE-RELATED-RELATED"/>
    <property type="match status" value="1"/>
</dbReference>
<dbReference type="EMBL" id="JAQJAN010000004">
    <property type="protein sequence ID" value="KAJ5732132.1"/>
    <property type="molecule type" value="Genomic_DNA"/>
</dbReference>
<protein>
    <submittedName>
        <fullName evidence="1">Phosphotransferase enzyme family protein</fullName>
    </submittedName>
</protein>
<dbReference type="InterPro" id="IPR011009">
    <property type="entry name" value="Kinase-like_dom_sf"/>
</dbReference>
<accession>A0AAD6HQI5</accession>
<evidence type="ECO:0000313" key="2">
    <source>
        <dbReference type="Proteomes" id="UP001215712"/>
    </source>
</evidence>
<organism evidence="1 2">
    <name type="scientific">Penicillium malachiteum</name>
    <dbReference type="NCBI Taxonomy" id="1324776"/>
    <lineage>
        <taxon>Eukaryota</taxon>
        <taxon>Fungi</taxon>
        <taxon>Dikarya</taxon>
        <taxon>Ascomycota</taxon>
        <taxon>Pezizomycotina</taxon>
        <taxon>Eurotiomycetes</taxon>
        <taxon>Eurotiomycetidae</taxon>
        <taxon>Eurotiales</taxon>
        <taxon>Aspergillaceae</taxon>
        <taxon>Penicillium</taxon>
    </lineage>
</organism>
<name>A0AAD6HQI5_9EURO</name>
<proteinExistence type="predicted"/>
<dbReference type="Proteomes" id="UP001215712">
    <property type="component" value="Unassembled WGS sequence"/>
</dbReference>
<dbReference type="PANTHER" id="PTHR21310:SF48">
    <property type="entry name" value="AMINOGLYCOSIDE PHOSPHOTRANSFERASE DOMAIN-CONTAINING PROTEIN"/>
    <property type="match status" value="1"/>
</dbReference>
<dbReference type="AlphaFoldDB" id="A0AAD6HQI5"/>
<keyword evidence="2" id="KW-1185">Reference proteome</keyword>
<sequence length="147" mass="16552">MSFTLPYYQEAGQLPGPFPDQNEIERATRILPKRSDSGGRVVEIREKYVVKHGPLVTENEGHALLFVETRLNIAAPRLYAMYRHRDTLYIVMEYIPGISLAMAWSSLTGAKKHSIVGQLRCIFDQKICGANLTATAFSPTILLDTFH</sequence>
<evidence type="ECO:0000313" key="1">
    <source>
        <dbReference type="EMBL" id="KAJ5732132.1"/>
    </source>
</evidence>
<dbReference type="InterPro" id="IPR051678">
    <property type="entry name" value="AGP_Transferase"/>
</dbReference>
<reference evidence="1" key="1">
    <citation type="journal article" date="2023" name="IMA Fungus">
        <title>Comparative genomic study of the Penicillium genus elucidates a diverse pangenome and 15 lateral gene transfer events.</title>
        <authorList>
            <person name="Petersen C."/>
            <person name="Sorensen T."/>
            <person name="Nielsen M.R."/>
            <person name="Sondergaard T.E."/>
            <person name="Sorensen J.L."/>
            <person name="Fitzpatrick D.A."/>
            <person name="Frisvad J.C."/>
            <person name="Nielsen K.L."/>
        </authorList>
    </citation>
    <scope>NUCLEOTIDE SEQUENCE</scope>
    <source>
        <strain evidence="1">IBT 17514</strain>
    </source>
</reference>
<comment type="caution">
    <text evidence="1">The sequence shown here is derived from an EMBL/GenBank/DDBJ whole genome shotgun (WGS) entry which is preliminary data.</text>
</comment>
<gene>
    <name evidence="1" type="ORF">N7493_003613</name>
</gene>
<dbReference type="SUPFAM" id="SSF56112">
    <property type="entry name" value="Protein kinase-like (PK-like)"/>
    <property type="match status" value="1"/>
</dbReference>